<keyword evidence="5" id="KW-1185">Reference proteome</keyword>
<dbReference type="InterPro" id="IPR001607">
    <property type="entry name" value="Znf_UBP"/>
</dbReference>
<keyword evidence="1" id="KW-0862">Zinc</keyword>
<dbReference type="PROSITE" id="PS50089">
    <property type="entry name" value="ZF_RING_2"/>
    <property type="match status" value="1"/>
</dbReference>
<sequence length="486" mass="52760">MPLVSFDITQQCVRRALPCMDASSDIVLLSRLPLYVSLQQCIDHVSPYLVEALVSHVQVVTMLEESKTFGLLVRCISATAASNLVAALDDSVGPSTFSELRLSAMQVVGDVMPIKQGGSAPSQRRGNSPLLHPESAPVCSICLDAADALSGTCPGPSTFSELRLSAMQVVGDVMPIKQGGSAPSQRRGNSPLLHPESAPVCSICLDAADALSGTCPPVITTICAHTFHLNCIAKCSHGEPCPLCRFDMLLLEGSSECSACGGHNDLWMCLVCGAVNCGRNKLGHAFEHYRTTTHSHACQVGGSRVWDYESDAFVHHLALPDEGGAPVPAASAARWCDDDDEMMDEVLLQSKIEVVNDYYSRILNSQLAQQQRYFEGMLSSRSVQSILQLEHVERVAIMRQAAYEFKGVATALTSTMKTLLHIYQKKSHQLAQQRDFLSTTLAALNEGNDKLQHRVESFKPTASTASNERITELEKEVEKLIMDLSK</sequence>
<gene>
    <name evidence="4" type="ORF">BSAL_89980</name>
</gene>
<dbReference type="PANTHER" id="PTHR24007:SF7">
    <property type="entry name" value="BRCA1-ASSOCIATED PROTEIN"/>
    <property type="match status" value="1"/>
</dbReference>
<dbReference type="PANTHER" id="PTHR24007">
    <property type="entry name" value="BRCA1-ASSOCIATED PROTEIN"/>
    <property type="match status" value="1"/>
</dbReference>
<name>A0A0S4J708_BODSA</name>
<accession>A0A0S4J708</accession>
<keyword evidence="1" id="KW-0479">Metal-binding</keyword>
<keyword evidence="1" id="KW-0863">Zinc-finger</keyword>
<protein>
    <submittedName>
        <fullName evidence="4">BRCA1-associated protein, putative</fullName>
    </submittedName>
</protein>
<dbReference type="GO" id="GO:0008270">
    <property type="term" value="F:zinc ion binding"/>
    <property type="evidence" value="ECO:0007669"/>
    <property type="project" value="UniProtKB-KW"/>
</dbReference>
<dbReference type="SMART" id="SM00290">
    <property type="entry name" value="ZnF_UBP"/>
    <property type="match status" value="1"/>
</dbReference>
<dbReference type="SUPFAM" id="SSF57850">
    <property type="entry name" value="RING/U-box"/>
    <property type="match status" value="2"/>
</dbReference>
<dbReference type="InterPro" id="IPR001841">
    <property type="entry name" value="Znf_RING"/>
</dbReference>
<dbReference type="AlphaFoldDB" id="A0A0S4J708"/>
<evidence type="ECO:0000259" key="2">
    <source>
        <dbReference type="PROSITE" id="PS50089"/>
    </source>
</evidence>
<feature type="domain" description="RING-type" evidence="2">
    <location>
        <begin position="201"/>
        <end position="245"/>
    </location>
</feature>
<dbReference type="Proteomes" id="UP000051952">
    <property type="component" value="Unassembled WGS sequence"/>
</dbReference>
<dbReference type="EMBL" id="CYKH01001165">
    <property type="protein sequence ID" value="CUG85475.1"/>
    <property type="molecule type" value="Genomic_DNA"/>
</dbReference>
<evidence type="ECO:0000313" key="4">
    <source>
        <dbReference type="EMBL" id="CUG85475.1"/>
    </source>
</evidence>
<proteinExistence type="predicted"/>
<dbReference type="VEuPathDB" id="TriTrypDB:BSAL_89980"/>
<organism evidence="4 5">
    <name type="scientific">Bodo saltans</name>
    <name type="common">Flagellated protozoan</name>
    <dbReference type="NCBI Taxonomy" id="75058"/>
    <lineage>
        <taxon>Eukaryota</taxon>
        <taxon>Discoba</taxon>
        <taxon>Euglenozoa</taxon>
        <taxon>Kinetoplastea</taxon>
        <taxon>Metakinetoplastina</taxon>
        <taxon>Eubodonida</taxon>
        <taxon>Bodonidae</taxon>
        <taxon>Bodo</taxon>
    </lineage>
</organism>
<dbReference type="GO" id="GO:0007265">
    <property type="term" value="P:Ras protein signal transduction"/>
    <property type="evidence" value="ECO:0007669"/>
    <property type="project" value="TreeGrafter"/>
</dbReference>
<evidence type="ECO:0000313" key="5">
    <source>
        <dbReference type="Proteomes" id="UP000051952"/>
    </source>
</evidence>
<dbReference type="GO" id="GO:0061630">
    <property type="term" value="F:ubiquitin protein ligase activity"/>
    <property type="evidence" value="ECO:0007669"/>
    <property type="project" value="TreeGrafter"/>
</dbReference>
<dbReference type="OrthoDB" id="273556at2759"/>
<feature type="domain" description="UBP-type" evidence="3">
    <location>
        <begin position="242"/>
        <end position="333"/>
    </location>
</feature>
<evidence type="ECO:0000259" key="3">
    <source>
        <dbReference type="PROSITE" id="PS50271"/>
    </source>
</evidence>
<dbReference type="SMART" id="SM00184">
    <property type="entry name" value="RING"/>
    <property type="match status" value="1"/>
</dbReference>
<evidence type="ECO:0000256" key="1">
    <source>
        <dbReference type="PROSITE-ProRule" id="PRU00502"/>
    </source>
</evidence>
<dbReference type="Gene3D" id="3.30.40.10">
    <property type="entry name" value="Zinc/RING finger domain, C3HC4 (zinc finger)"/>
    <property type="match status" value="2"/>
</dbReference>
<reference evidence="5" key="1">
    <citation type="submission" date="2015-09" db="EMBL/GenBank/DDBJ databases">
        <authorList>
            <consortium name="Pathogen Informatics"/>
        </authorList>
    </citation>
    <scope>NUCLEOTIDE SEQUENCE [LARGE SCALE GENOMIC DNA]</scope>
    <source>
        <strain evidence="5">Lake Konstanz</strain>
    </source>
</reference>
<dbReference type="PROSITE" id="PS50271">
    <property type="entry name" value="ZF_UBP"/>
    <property type="match status" value="1"/>
</dbReference>
<dbReference type="InterPro" id="IPR013083">
    <property type="entry name" value="Znf_RING/FYVE/PHD"/>
</dbReference>
<dbReference type="GO" id="GO:0016567">
    <property type="term" value="P:protein ubiquitination"/>
    <property type="evidence" value="ECO:0007669"/>
    <property type="project" value="TreeGrafter"/>
</dbReference>
<dbReference type="GO" id="GO:0005737">
    <property type="term" value="C:cytoplasm"/>
    <property type="evidence" value="ECO:0007669"/>
    <property type="project" value="TreeGrafter"/>
</dbReference>
<dbReference type="Pfam" id="PF02148">
    <property type="entry name" value="zf-UBP"/>
    <property type="match status" value="1"/>
</dbReference>